<protein>
    <submittedName>
        <fullName evidence="2">Bifunctional DNA primase/polymerase</fullName>
    </submittedName>
</protein>
<organism evidence="2 3">
    <name type="scientific">Pseudonocardia tropica</name>
    <dbReference type="NCBI Taxonomy" id="681289"/>
    <lineage>
        <taxon>Bacteria</taxon>
        <taxon>Bacillati</taxon>
        <taxon>Actinomycetota</taxon>
        <taxon>Actinomycetes</taxon>
        <taxon>Pseudonocardiales</taxon>
        <taxon>Pseudonocardiaceae</taxon>
        <taxon>Pseudonocardia</taxon>
    </lineage>
</organism>
<dbReference type="SMART" id="SM00943">
    <property type="entry name" value="Prim-Pol"/>
    <property type="match status" value="1"/>
</dbReference>
<dbReference type="Pfam" id="PF09250">
    <property type="entry name" value="Prim-Pol"/>
    <property type="match status" value="1"/>
</dbReference>
<gene>
    <name evidence="2" type="ORF">WHI96_23915</name>
</gene>
<accession>A0ABV1K3F1</accession>
<feature type="domain" description="DNA primase/polymerase bifunctional N-terminal" evidence="1">
    <location>
        <begin position="10"/>
        <end position="179"/>
    </location>
</feature>
<dbReference type="RefSeq" id="WP_345640528.1">
    <property type="nucleotide sequence ID" value="NZ_BAABLY010000003.1"/>
</dbReference>
<name>A0ABV1K3F1_9PSEU</name>
<keyword evidence="3" id="KW-1185">Reference proteome</keyword>
<dbReference type="SUPFAM" id="SSF56747">
    <property type="entry name" value="Prim-pol domain"/>
    <property type="match status" value="1"/>
</dbReference>
<sequence>MASTELMRAALSHAARSWHVFPLRPNDKRPVIRDWEARATTDVVRIRKAWERGPFGIGIACGPSGLVVLDLDRPKHDSIRPPQWDRPGITDGADVLAALAEHHDVPPPMETYSVRTGRGGEHLYYGAPHDVTIRNSASRIGWLVDVRAAGGYVVAAGSVVRGRRYQASEARVAPLPVWLTRLLAEEHDDAQPNRAGFAPLLDVVGRRSAYTAAALRGELDRVLASAPGHRNHTLNAAAFALGQLVGGGLLPEGLATAALAEASAAIGLPAVEAHRTIRSGLTAGIRCPRHAPPEGRT</sequence>
<evidence type="ECO:0000313" key="2">
    <source>
        <dbReference type="EMBL" id="MEQ3541862.1"/>
    </source>
</evidence>
<reference evidence="2 3" key="1">
    <citation type="submission" date="2024-03" db="EMBL/GenBank/DDBJ databases">
        <title>Draft genome sequence of Pseudonocardia tropica JCM 19149.</title>
        <authorList>
            <person name="Butdee W."/>
            <person name="Duangmal K."/>
        </authorList>
    </citation>
    <scope>NUCLEOTIDE SEQUENCE [LARGE SCALE GENOMIC DNA]</scope>
    <source>
        <strain evidence="2 3">JCM 19149</strain>
    </source>
</reference>
<dbReference type="Proteomes" id="UP001464923">
    <property type="component" value="Unassembled WGS sequence"/>
</dbReference>
<evidence type="ECO:0000313" key="3">
    <source>
        <dbReference type="Proteomes" id="UP001464923"/>
    </source>
</evidence>
<proteinExistence type="predicted"/>
<comment type="caution">
    <text evidence="2">The sequence shown here is derived from an EMBL/GenBank/DDBJ whole genome shotgun (WGS) entry which is preliminary data.</text>
</comment>
<dbReference type="InterPro" id="IPR015330">
    <property type="entry name" value="DNA_primase/pol_bifunc_N"/>
</dbReference>
<dbReference type="CDD" id="cd04859">
    <property type="entry name" value="Prim_Pol"/>
    <property type="match status" value="1"/>
</dbReference>
<evidence type="ECO:0000259" key="1">
    <source>
        <dbReference type="SMART" id="SM00943"/>
    </source>
</evidence>
<dbReference type="EMBL" id="JBEDNP010000019">
    <property type="protein sequence ID" value="MEQ3541862.1"/>
    <property type="molecule type" value="Genomic_DNA"/>
</dbReference>